<evidence type="ECO:0000256" key="8">
    <source>
        <dbReference type="ARBA" id="ARBA00051722"/>
    </source>
</evidence>
<dbReference type="PANTHER" id="PTHR19134:SF562">
    <property type="entry name" value="PROTEIN-TYROSINE-PHOSPHATASE"/>
    <property type="match status" value="1"/>
</dbReference>
<dbReference type="Proteomes" id="UP001168821">
    <property type="component" value="Unassembled WGS sequence"/>
</dbReference>
<reference evidence="12" key="1">
    <citation type="journal article" date="2023" name="G3 (Bethesda)">
        <title>Whole genome assemblies of Zophobas morio and Tenebrio molitor.</title>
        <authorList>
            <person name="Kaur S."/>
            <person name="Stinson S.A."/>
            <person name="diCenzo G.C."/>
        </authorList>
    </citation>
    <scope>NUCLEOTIDE SEQUENCE</scope>
    <source>
        <strain evidence="12">QUZm001</strain>
    </source>
</reference>
<dbReference type="PROSITE" id="PS50055">
    <property type="entry name" value="TYR_PHOSPHATASE_PTP"/>
    <property type="match status" value="2"/>
</dbReference>
<feature type="transmembrane region" description="Helical" evidence="9">
    <location>
        <begin position="1008"/>
        <end position="1030"/>
    </location>
</feature>
<evidence type="ECO:0000313" key="13">
    <source>
        <dbReference type="Proteomes" id="UP001168821"/>
    </source>
</evidence>
<dbReference type="InterPro" id="IPR003595">
    <property type="entry name" value="Tyr_Pase_cat"/>
</dbReference>
<keyword evidence="5" id="KW-0378">Hydrolase</keyword>
<evidence type="ECO:0000256" key="6">
    <source>
        <dbReference type="ARBA" id="ARBA00022912"/>
    </source>
</evidence>
<evidence type="ECO:0000256" key="2">
    <source>
        <dbReference type="ARBA" id="ARBA00009580"/>
    </source>
</evidence>
<feature type="domain" description="Tyrosine-protein phosphatase" evidence="10">
    <location>
        <begin position="1371"/>
        <end position="1625"/>
    </location>
</feature>
<evidence type="ECO:0000256" key="1">
    <source>
        <dbReference type="ARBA" id="ARBA00004167"/>
    </source>
</evidence>
<sequence>MKLFLYNYVFASVLISAEVITLIKDSNITCVLTDDSVNSTIYVTNEDKPVKLERTSQEITNIYDDDWQSRTSHLDFQPVLDQRWTNFSFDTKGVRVTNRFSFCLKQHFTIKLYTTKYQKTATMQIQNLNGPYPSCQWVHYEIMKNHKHVSLVNSETNKVVKVSELEFEPDWLTLEPDNLNFKEHKSKFRYSKTTSTKPSYIDITSLSCVSFYVSVDKGCYLNISVQPGNSITKIAGFNEMNKLKQWKKYEIRTDPKAINQTLSIDRGPKDNGTEGYWAIDDIHSCNSETVIYRTNLSTSWTNQTCAELKQTSSSNEFCDKPSLGEKCHIKCDEVLGSKYPNCEEHRICLSENQCHCAWGFKGENCTEECGGDSWGLDCSKNCTNCEKCDKKTGCQKCKAQYFGEQCVYKFPVVKKPPILEPSDDSIRILPNIEYGHDEETPEHYYIQWKKLDCNHTFENYTHQQFNITKNNESCSTNMTRDESYQYRILLVSHNSSFQQDTIPKLTVYKKSLTAHVKDNDTIVLKWTERDACENDTYKITYKCQKSFCDHEAEEGYNITSKTTIKLTITHFKICAIKLFFRKNGSDEFMEQTTVMPQNSTKEILPAELPKNVTFLKNQIVLELNKCSNFTGPLNYSIELICRSDWCTNRSTKVDPCHLQNYLANITRDVKGLSPFTEYIITVTAKRTGQHDKKQTYLKKSMPTAPQPVNILQLYSNDEDTLAIRWMEPFPPTGTIEAYNFTLSDNTSILTTTNHRYSCERWPEFQCTNITQKKKVSVYKVTVRAKNYEVAEWSESNFNINVENVTQAPQNLRIELSPQSANEVILRWEYPLYTYGKIEKFRTVLHSSSRTKNSTIQVFNEINYNKTIKIKYGHKYNFTAWAQNVHDGEKATIYFVVSKPVSKLSNQAFILWCNGTCHLVKPKSKTLENTNYNITVKQHNGTKKEHEAKALIILSEDKIPCMENNPSCDIHSKFQDVANQSYFLKTDREEIPIEFPPPEEIKIASKTNIIIAAVVLSVILLLAFLLGFLFYRRKRQKYTPKKLQNIPSIKFSDLKEKEALMANNNESDPSFEPVKINHFANFFSTALDDDPDDNIITQQFEAVPRARVTNCQQGQLHENANKNRYNNVFPYDDTRVILQGNSEGDYINANYVDGYDVPKAFIATQAPLASTVHDFWYMIWQENVKIIVMLTEIEENGSVKSEKYWPEDNSRFRFGNFLVESVSRKSTSHYIHREFQVIFNKQSRLVDHFQYTAWPDHGVPFYVSEFVAFVKNVLKMEQNTPVVVHCNAGCGRSGTYILCNILIKMGAKEKQLDFFGVLKRIRDQRAGLVSNVEQYIFSHQVILEYFFGEDFSISIGDNFEEEVQNALIDFNIKHMLKCLTRNKRPQFKTTALLTDEEKSKNRFSKILPGPSQIYLPISSLDSSNYINAVIVDCYQSPKKFIVTQQPLPNTVGDFWKLVHEYEIDTILSLNTINDKDVGCPKFWPNENEGSWTFNSMKLLFFNQETENPSYNLVRLKVRKTTEDKTKNVIVIDLKNWRRKTLKPSNIKDLIHVWQKIMTCKGKIVVSCYDGATASGLFVALAFVLEKINLDNCCDVFTAVRTVKQSRAQFVEHTEQLRYLYQVALEYIREFNTYQNFT</sequence>
<keyword evidence="9" id="KW-1133">Transmembrane helix</keyword>
<gene>
    <name evidence="12" type="ORF">Zmor_019393</name>
</gene>
<comment type="similarity">
    <text evidence="2">Belongs to the protein-tyrosine phosphatase family.</text>
</comment>
<feature type="domain" description="Tyrosine specific protein phosphatases" evidence="11">
    <location>
        <begin position="1546"/>
        <end position="1616"/>
    </location>
</feature>
<dbReference type="GO" id="GO:0016020">
    <property type="term" value="C:membrane"/>
    <property type="evidence" value="ECO:0007669"/>
    <property type="project" value="UniProtKB-SubCell"/>
</dbReference>
<keyword evidence="13" id="KW-1185">Reference proteome</keyword>
<dbReference type="GO" id="GO:0004725">
    <property type="term" value="F:protein tyrosine phosphatase activity"/>
    <property type="evidence" value="ECO:0007669"/>
    <property type="project" value="UniProtKB-EC"/>
</dbReference>
<keyword evidence="7 9" id="KW-0472">Membrane</keyword>
<dbReference type="PRINTS" id="PR00700">
    <property type="entry name" value="PRTYPHPHTASE"/>
</dbReference>
<evidence type="ECO:0000313" key="12">
    <source>
        <dbReference type="EMBL" id="KAJ3647520.1"/>
    </source>
</evidence>
<comment type="catalytic activity">
    <reaction evidence="8">
        <text>O-phospho-L-tyrosyl-[protein] + H2O = L-tyrosyl-[protein] + phosphate</text>
        <dbReference type="Rhea" id="RHEA:10684"/>
        <dbReference type="Rhea" id="RHEA-COMP:10136"/>
        <dbReference type="Rhea" id="RHEA-COMP:20101"/>
        <dbReference type="ChEBI" id="CHEBI:15377"/>
        <dbReference type="ChEBI" id="CHEBI:43474"/>
        <dbReference type="ChEBI" id="CHEBI:46858"/>
        <dbReference type="ChEBI" id="CHEBI:61978"/>
        <dbReference type="EC" id="3.1.3.48"/>
    </reaction>
</comment>
<dbReference type="Gene3D" id="2.170.300.10">
    <property type="entry name" value="Tie2 ligand-binding domain superfamily"/>
    <property type="match status" value="1"/>
</dbReference>
<dbReference type="FunFam" id="3.90.190.10:FF:000102">
    <property type="entry name" value="Receptor-type tyrosine-protein phosphatase"/>
    <property type="match status" value="2"/>
</dbReference>
<dbReference type="SMART" id="SM00404">
    <property type="entry name" value="PTPc_motif"/>
    <property type="match status" value="2"/>
</dbReference>
<dbReference type="SUPFAM" id="SSF49265">
    <property type="entry name" value="Fibronectin type III"/>
    <property type="match status" value="2"/>
</dbReference>
<evidence type="ECO:0000256" key="4">
    <source>
        <dbReference type="ARBA" id="ARBA00022729"/>
    </source>
</evidence>
<evidence type="ECO:0000259" key="10">
    <source>
        <dbReference type="PROSITE" id="PS50055"/>
    </source>
</evidence>
<dbReference type="GO" id="GO:0008045">
    <property type="term" value="P:motor neuron axon guidance"/>
    <property type="evidence" value="ECO:0007669"/>
    <property type="project" value="TreeGrafter"/>
</dbReference>
<feature type="domain" description="Tyrosine-protein phosphatase" evidence="10">
    <location>
        <begin position="1095"/>
        <end position="1344"/>
    </location>
</feature>
<evidence type="ECO:0000256" key="7">
    <source>
        <dbReference type="ARBA" id="ARBA00023136"/>
    </source>
</evidence>
<dbReference type="PROSITE" id="PS50056">
    <property type="entry name" value="TYR_PHOSPHATASE_2"/>
    <property type="match status" value="2"/>
</dbReference>
<name>A0AA38I1T0_9CUCU</name>
<dbReference type="InterPro" id="IPR016130">
    <property type="entry name" value="Tyr_Pase_AS"/>
</dbReference>
<dbReference type="PROSITE" id="PS00383">
    <property type="entry name" value="TYR_PHOSPHATASE_1"/>
    <property type="match status" value="1"/>
</dbReference>
<keyword evidence="4" id="KW-0732">Signal</keyword>
<dbReference type="PANTHER" id="PTHR19134">
    <property type="entry name" value="RECEPTOR-TYPE TYROSINE-PROTEIN PHOSPHATASE"/>
    <property type="match status" value="1"/>
</dbReference>
<dbReference type="InterPro" id="IPR003961">
    <property type="entry name" value="FN3_dom"/>
</dbReference>
<keyword evidence="6" id="KW-0904">Protein phosphatase</keyword>
<dbReference type="InterPro" id="IPR029021">
    <property type="entry name" value="Prot-tyrosine_phosphatase-like"/>
</dbReference>
<dbReference type="SMART" id="SM00194">
    <property type="entry name" value="PTPc"/>
    <property type="match status" value="2"/>
</dbReference>
<evidence type="ECO:0000256" key="5">
    <source>
        <dbReference type="ARBA" id="ARBA00022801"/>
    </source>
</evidence>
<dbReference type="InterPro" id="IPR000387">
    <property type="entry name" value="Tyr_Pase_dom"/>
</dbReference>
<proteinExistence type="inferred from homology"/>
<dbReference type="Gene3D" id="3.90.190.10">
    <property type="entry name" value="Protein tyrosine phosphatase superfamily"/>
    <property type="match status" value="2"/>
</dbReference>
<evidence type="ECO:0000259" key="11">
    <source>
        <dbReference type="PROSITE" id="PS50056"/>
    </source>
</evidence>
<dbReference type="CDD" id="cd00047">
    <property type="entry name" value="PTPc"/>
    <property type="match status" value="1"/>
</dbReference>
<dbReference type="InterPro" id="IPR000242">
    <property type="entry name" value="PTP_cat"/>
</dbReference>
<organism evidence="12 13">
    <name type="scientific">Zophobas morio</name>
    <dbReference type="NCBI Taxonomy" id="2755281"/>
    <lineage>
        <taxon>Eukaryota</taxon>
        <taxon>Metazoa</taxon>
        <taxon>Ecdysozoa</taxon>
        <taxon>Arthropoda</taxon>
        <taxon>Hexapoda</taxon>
        <taxon>Insecta</taxon>
        <taxon>Pterygota</taxon>
        <taxon>Neoptera</taxon>
        <taxon>Endopterygota</taxon>
        <taxon>Coleoptera</taxon>
        <taxon>Polyphaga</taxon>
        <taxon>Cucujiformia</taxon>
        <taxon>Tenebrionidae</taxon>
        <taxon>Zophobas</taxon>
    </lineage>
</organism>
<dbReference type="EC" id="3.1.3.48" evidence="3"/>
<dbReference type="Pfam" id="PF00102">
    <property type="entry name" value="Y_phosphatase"/>
    <property type="match status" value="2"/>
</dbReference>
<comment type="caution">
    <text evidence="12">The sequence shown here is derived from an EMBL/GenBank/DDBJ whole genome shotgun (WGS) entry which is preliminary data.</text>
</comment>
<dbReference type="InterPro" id="IPR050348">
    <property type="entry name" value="Protein-Tyr_Phosphatase"/>
</dbReference>
<keyword evidence="9" id="KW-0812">Transmembrane</keyword>
<dbReference type="InterPro" id="IPR036116">
    <property type="entry name" value="FN3_sf"/>
</dbReference>
<evidence type="ECO:0000256" key="9">
    <source>
        <dbReference type="SAM" id="Phobius"/>
    </source>
</evidence>
<accession>A0AA38I1T0</accession>
<dbReference type="EMBL" id="JALNTZ010000006">
    <property type="protein sequence ID" value="KAJ3647520.1"/>
    <property type="molecule type" value="Genomic_DNA"/>
</dbReference>
<evidence type="ECO:0000256" key="3">
    <source>
        <dbReference type="ARBA" id="ARBA00013064"/>
    </source>
</evidence>
<dbReference type="SMART" id="SM00060">
    <property type="entry name" value="FN3"/>
    <property type="match status" value="3"/>
</dbReference>
<protein>
    <recommendedName>
        <fullName evidence="3">protein-tyrosine-phosphatase</fullName>
        <ecNumber evidence="3">3.1.3.48</ecNumber>
    </recommendedName>
</protein>
<dbReference type="SUPFAM" id="SSF52799">
    <property type="entry name" value="(Phosphotyrosine protein) phosphatases II"/>
    <property type="match status" value="2"/>
</dbReference>
<comment type="subcellular location">
    <subcellularLocation>
        <location evidence="1">Membrane</location>
        <topology evidence="1">Single-pass membrane protein</topology>
    </subcellularLocation>
</comment>
<feature type="domain" description="Tyrosine specific protein phosphatases" evidence="11">
    <location>
        <begin position="1263"/>
        <end position="1335"/>
    </location>
</feature>